<keyword evidence="9" id="KW-0458">Lysosome</keyword>
<keyword evidence="7 11" id="KW-1133">Transmembrane helix</keyword>
<evidence type="ECO:0000256" key="2">
    <source>
        <dbReference type="ARBA" id="ARBA00006855"/>
    </source>
</evidence>
<keyword evidence="4 11" id="KW-0812">Transmembrane</keyword>
<dbReference type="InterPro" id="IPR006603">
    <property type="entry name" value="PQ-loop_rpt"/>
</dbReference>
<dbReference type="Proteomes" id="UP000494165">
    <property type="component" value="Unassembled WGS sequence"/>
</dbReference>
<feature type="chain" id="PRO_5035920582" description="Cystinosin" evidence="12">
    <location>
        <begin position="23"/>
        <end position="381"/>
    </location>
</feature>
<protein>
    <recommendedName>
        <fullName evidence="15">Cystinosin</fullName>
    </recommendedName>
</protein>
<comment type="caution">
    <text evidence="13">The sequence shown here is derived from an EMBL/GenBank/DDBJ whole genome shotgun (WGS) entry which is preliminary data.</text>
</comment>
<dbReference type="SMART" id="SM00679">
    <property type="entry name" value="CTNS"/>
    <property type="match status" value="2"/>
</dbReference>
<comment type="subcellular location">
    <subcellularLocation>
        <location evidence="1">Lysosome membrane</location>
        <topology evidence="1">Multi-pass membrane protein</topology>
    </subcellularLocation>
</comment>
<evidence type="ECO:0000313" key="14">
    <source>
        <dbReference type="Proteomes" id="UP000494165"/>
    </source>
</evidence>
<keyword evidence="12" id="KW-0732">Signal</keyword>
<accession>A0A8S1D2E8</accession>
<dbReference type="EMBL" id="CADEPI010000067">
    <property type="protein sequence ID" value="CAB3371996.1"/>
    <property type="molecule type" value="Genomic_DNA"/>
</dbReference>
<feature type="transmembrane region" description="Helical" evidence="11">
    <location>
        <begin position="163"/>
        <end position="186"/>
    </location>
</feature>
<evidence type="ECO:0000256" key="10">
    <source>
        <dbReference type="ARBA" id="ARBA00048473"/>
    </source>
</evidence>
<dbReference type="FunFam" id="1.20.1280.290:FF:000022">
    <property type="entry name" value="Cystinosin homolog"/>
    <property type="match status" value="1"/>
</dbReference>
<sequence length="381" mass="43246">MGRSATFSKLFCASILIAFSAAETSFSLGSQDLDILVGETKVINLQVTDLTQRVNASVQTRHSGILELNPKSIIINPPANDIYPIEVTSIEAGYTTILLSIDPAIADVYDAFIRVTSLHSIELYHFSEVIGWIYFVAWSVSFYPQIYENWKRKSVVGLNFDFLALNIIGFTMYSIFNCGLFWIPSIQDEYFEKNPTGMIPVLTQDIFFGLHAMFATVVTITQCFFYERANQRVSWTARGIILVFALFLLISTIVAAATDKLTWLDILYFCSYVKLAITLIKYIPQAYMNYKRKSTVGWSIGNIFLDFTGGALSMMQMMVNAHNYNDWQSIFGDPTKFGLGLFSVVFDIFFIFQHYVLYRQSRKDVAADPEKPEKTGKDEIL</sequence>
<dbReference type="Pfam" id="PF04193">
    <property type="entry name" value="PQ-loop"/>
    <property type="match status" value="2"/>
</dbReference>
<comment type="similarity">
    <text evidence="2">Belongs to the cystinosin family.</text>
</comment>
<evidence type="ECO:0000256" key="12">
    <source>
        <dbReference type="SAM" id="SignalP"/>
    </source>
</evidence>
<feature type="transmembrane region" description="Helical" evidence="11">
    <location>
        <begin position="239"/>
        <end position="257"/>
    </location>
</feature>
<evidence type="ECO:0000256" key="6">
    <source>
        <dbReference type="ARBA" id="ARBA00022847"/>
    </source>
</evidence>
<dbReference type="NCBIfam" id="TIGR00951">
    <property type="entry name" value="2A43"/>
    <property type="match status" value="1"/>
</dbReference>
<feature type="transmembrane region" description="Helical" evidence="11">
    <location>
        <begin position="337"/>
        <end position="358"/>
    </location>
</feature>
<dbReference type="InterPro" id="IPR005282">
    <property type="entry name" value="LC_transporter"/>
</dbReference>
<dbReference type="GO" id="GO:0015293">
    <property type="term" value="F:symporter activity"/>
    <property type="evidence" value="ECO:0007669"/>
    <property type="project" value="UniProtKB-KW"/>
</dbReference>
<feature type="transmembrane region" description="Helical" evidence="11">
    <location>
        <begin position="295"/>
        <end position="317"/>
    </location>
</feature>
<evidence type="ECO:0000256" key="5">
    <source>
        <dbReference type="ARBA" id="ARBA00022737"/>
    </source>
</evidence>
<proteinExistence type="inferred from homology"/>
<feature type="signal peptide" evidence="12">
    <location>
        <begin position="1"/>
        <end position="22"/>
    </location>
</feature>
<evidence type="ECO:0000256" key="7">
    <source>
        <dbReference type="ARBA" id="ARBA00022989"/>
    </source>
</evidence>
<keyword evidence="3" id="KW-0813">Transport</keyword>
<dbReference type="PANTHER" id="PTHR13131">
    <property type="entry name" value="CYSTINOSIN"/>
    <property type="match status" value="1"/>
</dbReference>
<keyword evidence="5" id="KW-0677">Repeat</keyword>
<keyword evidence="8 11" id="KW-0472">Membrane</keyword>
<dbReference type="GO" id="GO:0015184">
    <property type="term" value="F:L-cystine transmembrane transporter activity"/>
    <property type="evidence" value="ECO:0007669"/>
    <property type="project" value="TreeGrafter"/>
</dbReference>
<feature type="transmembrane region" description="Helical" evidence="11">
    <location>
        <begin position="263"/>
        <end position="283"/>
    </location>
</feature>
<evidence type="ECO:0000313" key="13">
    <source>
        <dbReference type="EMBL" id="CAB3371996.1"/>
    </source>
</evidence>
<dbReference type="GO" id="GO:0005765">
    <property type="term" value="C:lysosomal membrane"/>
    <property type="evidence" value="ECO:0007669"/>
    <property type="project" value="UniProtKB-SubCell"/>
</dbReference>
<dbReference type="OrthoDB" id="75720at2759"/>
<dbReference type="FunFam" id="1.20.1280.290:FF:000016">
    <property type="entry name" value="Cystinosin homolog"/>
    <property type="match status" value="1"/>
</dbReference>
<dbReference type="PANTHER" id="PTHR13131:SF5">
    <property type="entry name" value="CYSTINOSIN"/>
    <property type="match status" value="1"/>
</dbReference>
<keyword evidence="6" id="KW-0769">Symport</keyword>
<evidence type="ECO:0000256" key="8">
    <source>
        <dbReference type="ARBA" id="ARBA00023136"/>
    </source>
</evidence>
<evidence type="ECO:0000256" key="9">
    <source>
        <dbReference type="ARBA" id="ARBA00023228"/>
    </source>
</evidence>
<name>A0A8S1D2E8_9INSE</name>
<feature type="transmembrane region" description="Helical" evidence="11">
    <location>
        <begin position="123"/>
        <end position="143"/>
    </location>
</feature>
<evidence type="ECO:0000256" key="11">
    <source>
        <dbReference type="SAM" id="Phobius"/>
    </source>
</evidence>
<gene>
    <name evidence="13" type="ORF">CLODIP_2_CD07694</name>
</gene>
<reference evidence="13 14" key="1">
    <citation type="submission" date="2020-04" db="EMBL/GenBank/DDBJ databases">
        <authorList>
            <person name="Alioto T."/>
            <person name="Alioto T."/>
            <person name="Gomez Garrido J."/>
        </authorList>
    </citation>
    <scope>NUCLEOTIDE SEQUENCE [LARGE SCALE GENOMIC DNA]</scope>
</reference>
<evidence type="ECO:0000256" key="1">
    <source>
        <dbReference type="ARBA" id="ARBA00004155"/>
    </source>
</evidence>
<evidence type="ECO:0008006" key="15">
    <source>
        <dbReference type="Google" id="ProtNLM"/>
    </source>
</evidence>
<dbReference type="Gene3D" id="1.20.1280.290">
    <property type="match status" value="2"/>
</dbReference>
<comment type="catalytic activity">
    <reaction evidence="10">
        <text>L-cystine(out) + H(+)(out) = L-cystine(in) + H(+)(in)</text>
        <dbReference type="Rhea" id="RHEA:66172"/>
        <dbReference type="ChEBI" id="CHEBI:15378"/>
        <dbReference type="ChEBI" id="CHEBI:35491"/>
    </reaction>
    <physiologicalReaction direction="left-to-right" evidence="10">
        <dbReference type="Rhea" id="RHEA:66173"/>
    </physiologicalReaction>
</comment>
<evidence type="ECO:0000256" key="4">
    <source>
        <dbReference type="ARBA" id="ARBA00022692"/>
    </source>
</evidence>
<keyword evidence="14" id="KW-1185">Reference proteome</keyword>
<dbReference type="AlphaFoldDB" id="A0A8S1D2E8"/>
<organism evidence="13 14">
    <name type="scientific">Cloeon dipterum</name>
    <dbReference type="NCBI Taxonomy" id="197152"/>
    <lineage>
        <taxon>Eukaryota</taxon>
        <taxon>Metazoa</taxon>
        <taxon>Ecdysozoa</taxon>
        <taxon>Arthropoda</taxon>
        <taxon>Hexapoda</taxon>
        <taxon>Insecta</taxon>
        <taxon>Pterygota</taxon>
        <taxon>Palaeoptera</taxon>
        <taxon>Ephemeroptera</taxon>
        <taxon>Pisciforma</taxon>
        <taxon>Baetidae</taxon>
        <taxon>Cloeon</taxon>
    </lineage>
</organism>
<feature type="transmembrane region" description="Helical" evidence="11">
    <location>
        <begin position="206"/>
        <end position="227"/>
    </location>
</feature>
<evidence type="ECO:0000256" key="3">
    <source>
        <dbReference type="ARBA" id="ARBA00022448"/>
    </source>
</evidence>